<comment type="similarity">
    <text evidence="1">Belongs to the short-chain dehydrogenases/reductases (SDR) family.</text>
</comment>
<evidence type="ECO:0000313" key="3">
    <source>
        <dbReference type="EMBL" id="BBX16990.1"/>
    </source>
</evidence>
<evidence type="ECO:0000256" key="1">
    <source>
        <dbReference type="ARBA" id="ARBA00006484"/>
    </source>
</evidence>
<dbReference type="PANTHER" id="PTHR24321:SF8">
    <property type="entry name" value="ESTRADIOL 17-BETA-DEHYDROGENASE 8-RELATED"/>
    <property type="match status" value="1"/>
</dbReference>
<organism evidence="3 4">
    <name type="scientific">Mycolicibacterium duvalii</name>
    <dbReference type="NCBI Taxonomy" id="39688"/>
    <lineage>
        <taxon>Bacteria</taxon>
        <taxon>Bacillati</taxon>
        <taxon>Actinomycetota</taxon>
        <taxon>Actinomycetes</taxon>
        <taxon>Mycobacteriales</taxon>
        <taxon>Mycobacteriaceae</taxon>
        <taxon>Mycolicibacterium</taxon>
    </lineage>
</organism>
<keyword evidence="4" id="KW-1185">Reference proteome</keyword>
<dbReference type="GO" id="GO:0016491">
    <property type="term" value="F:oxidoreductase activity"/>
    <property type="evidence" value="ECO:0007669"/>
    <property type="project" value="UniProtKB-KW"/>
</dbReference>
<name>A0A7I7JYM1_9MYCO</name>
<dbReference type="Proteomes" id="UP000467006">
    <property type="component" value="Chromosome"/>
</dbReference>
<sequence>MNFDSKVAVVTGAASGIGEATAKRLAQYGAKVVIADIDEDGAKRVAAEIAHSGGEAAFRRTDIAREDDVTSLIAFAVSTYGGLHLAHNNAAIGHTPTPLHELDTATFDTVTGIGLRGTFFCMRAEIAHMIGHGGGAIVNTASGAGLKAAAGLHAYVATKHAVVGLTRNAGLDYAPYDIRVNAVAPGPIKTPQMASYPQELQDQWARLIPMGRMGTTEEVADVVTFLLSDAAGFVTGTTLEIDGAYVQSSTQ</sequence>
<dbReference type="Gene3D" id="3.40.50.720">
    <property type="entry name" value="NAD(P)-binding Rossmann-like Domain"/>
    <property type="match status" value="1"/>
</dbReference>
<dbReference type="AlphaFoldDB" id="A0A7I7JYM1"/>
<dbReference type="SUPFAM" id="SSF51735">
    <property type="entry name" value="NAD(P)-binding Rossmann-fold domains"/>
    <property type="match status" value="1"/>
</dbReference>
<dbReference type="KEGG" id="mdu:MDUV_18500"/>
<dbReference type="PANTHER" id="PTHR24321">
    <property type="entry name" value="DEHYDROGENASES, SHORT CHAIN"/>
    <property type="match status" value="1"/>
</dbReference>
<accession>A0A7I7JYM1</accession>
<dbReference type="FunFam" id="3.40.50.720:FF:000084">
    <property type="entry name" value="Short-chain dehydrogenase reductase"/>
    <property type="match status" value="1"/>
</dbReference>
<dbReference type="Pfam" id="PF13561">
    <property type="entry name" value="adh_short_C2"/>
    <property type="match status" value="1"/>
</dbReference>
<dbReference type="EMBL" id="AP022563">
    <property type="protein sequence ID" value="BBX16990.1"/>
    <property type="molecule type" value="Genomic_DNA"/>
</dbReference>
<reference evidence="3 4" key="1">
    <citation type="journal article" date="2019" name="Emerg. Microbes Infect.">
        <title>Comprehensive subspecies identification of 175 nontuberculous mycobacteria species based on 7547 genomic profiles.</title>
        <authorList>
            <person name="Matsumoto Y."/>
            <person name="Kinjo T."/>
            <person name="Motooka D."/>
            <person name="Nabeya D."/>
            <person name="Jung N."/>
            <person name="Uechi K."/>
            <person name="Horii T."/>
            <person name="Iida T."/>
            <person name="Fujita J."/>
            <person name="Nakamura S."/>
        </authorList>
    </citation>
    <scope>NUCLEOTIDE SEQUENCE [LARGE SCALE GENOMIC DNA]</scope>
    <source>
        <strain evidence="3 4">JCM 6396</strain>
    </source>
</reference>
<dbReference type="PRINTS" id="PR00081">
    <property type="entry name" value="GDHRDH"/>
</dbReference>
<gene>
    <name evidence="3" type="ORF">MDUV_18500</name>
</gene>
<evidence type="ECO:0000256" key="2">
    <source>
        <dbReference type="ARBA" id="ARBA00023002"/>
    </source>
</evidence>
<dbReference type="CDD" id="cd05233">
    <property type="entry name" value="SDR_c"/>
    <property type="match status" value="1"/>
</dbReference>
<evidence type="ECO:0000313" key="4">
    <source>
        <dbReference type="Proteomes" id="UP000467006"/>
    </source>
</evidence>
<dbReference type="RefSeq" id="WP_098004721.1">
    <property type="nucleotide sequence ID" value="NZ_AP022563.1"/>
</dbReference>
<dbReference type="OrthoDB" id="7064009at2"/>
<protein>
    <submittedName>
        <fullName evidence="3">Short chain dehydrogenase</fullName>
    </submittedName>
</protein>
<dbReference type="PROSITE" id="PS00061">
    <property type="entry name" value="ADH_SHORT"/>
    <property type="match status" value="1"/>
</dbReference>
<proteinExistence type="inferred from homology"/>
<dbReference type="PRINTS" id="PR00080">
    <property type="entry name" value="SDRFAMILY"/>
</dbReference>
<dbReference type="NCBIfam" id="NF005559">
    <property type="entry name" value="PRK07231.1"/>
    <property type="match status" value="1"/>
</dbReference>
<dbReference type="InterPro" id="IPR002347">
    <property type="entry name" value="SDR_fam"/>
</dbReference>
<keyword evidence="2" id="KW-0560">Oxidoreductase</keyword>
<dbReference type="InterPro" id="IPR020904">
    <property type="entry name" value="Sc_DH/Rdtase_CS"/>
</dbReference>
<dbReference type="InterPro" id="IPR036291">
    <property type="entry name" value="NAD(P)-bd_dom_sf"/>
</dbReference>